<organism evidence="1 2">
    <name type="scientific">Breznakia pachnodae</name>
    <dbReference type="NCBI Taxonomy" id="265178"/>
    <lineage>
        <taxon>Bacteria</taxon>
        <taxon>Bacillati</taxon>
        <taxon>Bacillota</taxon>
        <taxon>Erysipelotrichia</taxon>
        <taxon>Erysipelotrichales</taxon>
        <taxon>Erysipelotrichaceae</taxon>
        <taxon>Breznakia</taxon>
    </lineage>
</organism>
<accession>A0ABU0E3K9</accession>
<reference evidence="1 2" key="1">
    <citation type="submission" date="2023-07" db="EMBL/GenBank/DDBJ databases">
        <title>Genomic Encyclopedia of Type Strains, Phase IV (KMG-IV): sequencing the most valuable type-strain genomes for metagenomic binning, comparative biology and taxonomic classification.</title>
        <authorList>
            <person name="Goeker M."/>
        </authorList>
    </citation>
    <scope>NUCLEOTIDE SEQUENCE [LARGE SCALE GENOMIC DNA]</scope>
    <source>
        <strain evidence="1 2">DSM 16784</strain>
    </source>
</reference>
<keyword evidence="2" id="KW-1185">Reference proteome</keyword>
<name>A0ABU0E3K9_9FIRM</name>
<dbReference type="EMBL" id="JAUSUR010000003">
    <property type="protein sequence ID" value="MDQ0361395.1"/>
    <property type="molecule type" value="Genomic_DNA"/>
</dbReference>
<proteinExistence type="predicted"/>
<sequence>MKKNGYVKYGRDSIAVVRTGEIIKLDTIKKAEVRVLTLQEVTGNESEKVNVFLNIERTDSTPTIIRLNLKPLVKDTHDFHEYIREAQEITNDIIECKKASI</sequence>
<gene>
    <name evidence="1" type="ORF">J2S15_002142</name>
</gene>
<evidence type="ECO:0000313" key="1">
    <source>
        <dbReference type="EMBL" id="MDQ0361395.1"/>
    </source>
</evidence>
<dbReference type="RefSeq" id="WP_307408079.1">
    <property type="nucleotide sequence ID" value="NZ_JAUSUR010000003.1"/>
</dbReference>
<dbReference type="Proteomes" id="UP001230220">
    <property type="component" value="Unassembled WGS sequence"/>
</dbReference>
<evidence type="ECO:0000313" key="2">
    <source>
        <dbReference type="Proteomes" id="UP001230220"/>
    </source>
</evidence>
<protein>
    <submittedName>
        <fullName evidence="1">Uncharacterized protein</fullName>
    </submittedName>
</protein>
<comment type="caution">
    <text evidence="1">The sequence shown here is derived from an EMBL/GenBank/DDBJ whole genome shotgun (WGS) entry which is preliminary data.</text>
</comment>